<dbReference type="KEGG" id="blac:94348888"/>
<feature type="region of interest" description="Disordered" evidence="2">
    <location>
        <begin position="229"/>
        <end position="256"/>
    </location>
</feature>
<dbReference type="AlphaFoldDB" id="A0A976FQL7"/>
<dbReference type="InterPro" id="IPR013083">
    <property type="entry name" value="Znf_RING/FYVE/PHD"/>
</dbReference>
<dbReference type="Gene3D" id="3.30.40.10">
    <property type="entry name" value="Zinc/RING finger domain, C3HC4 (zinc finger)"/>
    <property type="match status" value="1"/>
</dbReference>
<accession>A0A976FQL7</accession>
<sequence length="426" mass="48868">MVPPSLNQECHICLEDLQQELAAVPCGHVFHHICIIQALQVNKQCPICRRCTSDADIIALYFDVPSSCTAPNGDLQKNRISPSSGDNVVLGSRVKTLMEHIERQNKHQERIAHELRHLRSQSEQLLHDKETLIQRIRVLEATRIELLTKVARYQIQVSHQAEAARRVILNQSIINYLNTCDASAIEENIQNPSEVIMALKKACKFRHDQFLKAVKEKTRLKEMLINAKAKSKERQTTENTRMVTSKSRKTNISTSESEFQCPHLDEQLVLESKRRKFDSSSQELPVSKRQRNDDCVEFEYLRSESVKFCEKAYSNVVSRPPPISRQIFGRCNFNPNRSDAFNLTPSSETSIQIVGDWAAVNRRGYDETGKLTKYSKEGDPRSETRKKLIPSMQHLLNAKQNNFVHGQRKTSSGQQEYALTNWLRNT</sequence>
<dbReference type="PROSITE" id="PS50089">
    <property type="entry name" value="ZF_RING_2"/>
    <property type="match status" value="1"/>
</dbReference>
<keyword evidence="5" id="KW-1185">Reference proteome</keyword>
<reference evidence="4 5" key="1">
    <citation type="journal article" date="2021" name="Genome Biol.">
        <title>AFLAP: assembly-free linkage analysis pipeline using k-mers from genome sequencing data.</title>
        <authorList>
            <person name="Fletcher K."/>
            <person name="Zhang L."/>
            <person name="Gil J."/>
            <person name="Han R."/>
            <person name="Cavanaugh K."/>
            <person name="Michelmore R."/>
        </authorList>
    </citation>
    <scope>NUCLEOTIDE SEQUENCE [LARGE SCALE GENOMIC DNA]</scope>
    <source>
        <strain evidence="4 5">SF5</strain>
    </source>
</reference>
<evidence type="ECO:0000256" key="1">
    <source>
        <dbReference type="PROSITE-ProRule" id="PRU00175"/>
    </source>
</evidence>
<dbReference type="RefSeq" id="XP_067820263.1">
    <property type="nucleotide sequence ID" value="XM_067963217.1"/>
</dbReference>
<dbReference type="GO" id="GO:0090734">
    <property type="term" value="C:site of DNA damage"/>
    <property type="evidence" value="ECO:0007669"/>
    <property type="project" value="TreeGrafter"/>
</dbReference>
<dbReference type="SUPFAM" id="SSF57850">
    <property type="entry name" value="RING/U-box"/>
    <property type="match status" value="1"/>
</dbReference>
<evidence type="ECO:0000256" key="2">
    <source>
        <dbReference type="SAM" id="MobiDB-lite"/>
    </source>
</evidence>
<feature type="compositionally biased region" description="Polar residues" evidence="2">
    <location>
        <begin position="237"/>
        <end position="256"/>
    </location>
</feature>
<dbReference type="PANTHER" id="PTHR46569">
    <property type="entry name" value="E3 UBIQUITIN-PROTEIN LIGASE TRAIP"/>
    <property type="match status" value="1"/>
</dbReference>
<name>A0A976FQL7_BRELC</name>
<gene>
    <name evidence="4" type="ORF">CCR75_005134</name>
</gene>
<dbReference type="GO" id="GO:0016567">
    <property type="term" value="P:protein ubiquitination"/>
    <property type="evidence" value="ECO:0007669"/>
    <property type="project" value="TreeGrafter"/>
</dbReference>
<dbReference type="GeneID" id="94348888"/>
<dbReference type="GO" id="GO:0031297">
    <property type="term" value="P:replication fork processing"/>
    <property type="evidence" value="ECO:0007669"/>
    <property type="project" value="TreeGrafter"/>
</dbReference>
<keyword evidence="1" id="KW-0479">Metal-binding</keyword>
<evidence type="ECO:0000313" key="4">
    <source>
        <dbReference type="EMBL" id="TDH70764.1"/>
    </source>
</evidence>
<feature type="domain" description="RING-type" evidence="3">
    <location>
        <begin position="10"/>
        <end position="49"/>
    </location>
</feature>
<protein>
    <recommendedName>
        <fullName evidence="3">RING-type domain-containing protein</fullName>
    </recommendedName>
</protein>
<organism evidence="4 5">
    <name type="scientific">Bremia lactucae</name>
    <name type="common">Lettuce downy mildew</name>
    <dbReference type="NCBI Taxonomy" id="4779"/>
    <lineage>
        <taxon>Eukaryota</taxon>
        <taxon>Sar</taxon>
        <taxon>Stramenopiles</taxon>
        <taxon>Oomycota</taxon>
        <taxon>Peronosporomycetes</taxon>
        <taxon>Peronosporales</taxon>
        <taxon>Peronosporaceae</taxon>
        <taxon>Bremia</taxon>
    </lineage>
</organism>
<dbReference type="OrthoDB" id="8062037at2759"/>
<dbReference type="SMART" id="SM00184">
    <property type="entry name" value="RING"/>
    <property type="match status" value="1"/>
</dbReference>
<proteinExistence type="predicted"/>
<dbReference type="PANTHER" id="PTHR46569:SF1">
    <property type="entry name" value="E3 UBIQUITIN-PROTEIN LIGASE RFWD3-RELATED"/>
    <property type="match status" value="1"/>
</dbReference>
<dbReference type="Pfam" id="PF13923">
    <property type="entry name" value="zf-C3HC4_2"/>
    <property type="match status" value="1"/>
</dbReference>
<dbReference type="GO" id="GO:0061630">
    <property type="term" value="F:ubiquitin protein ligase activity"/>
    <property type="evidence" value="ECO:0007669"/>
    <property type="project" value="TreeGrafter"/>
</dbReference>
<dbReference type="InterPro" id="IPR001841">
    <property type="entry name" value="Znf_RING"/>
</dbReference>
<dbReference type="EMBL" id="SHOA02000069">
    <property type="protein sequence ID" value="TDH70764.1"/>
    <property type="molecule type" value="Genomic_DNA"/>
</dbReference>
<dbReference type="GO" id="GO:0008270">
    <property type="term" value="F:zinc ion binding"/>
    <property type="evidence" value="ECO:0007669"/>
    <property type="project" value="UniProtKB-KW"/>
</dbReference>
<dbReference type="Proteomes" id="UP000294530">
    <property type="component" value="Unassembled WGS sequence"/>
</dbReference>
<keyword evidence="1" id="KW-0863">Zinc-finger</keyword>
<evidence type="ECO:0000313" key="5">
    <source>
        <dbReference type="Proteomes" id="UP000294530"/>
    </source>
</evidence>
<dbReference type="GO" id="GO:0005634">
    <property type="term" value="C:nucleus"/>
    <property type="evidence" value="ECO:0007669"/>
    <property type="project" value="TreeGrafter"/>
</dbReference>
<dbReference type="InterPro" id="IPR052639">
    <property type="entry name" value="TRAIP_ubiq-protein_ligase"/>
</dbReference>
<comment type="caution">
    <text evidence="4">The sequence shown here is derived from an EMBL/GenBank/DDBJ whole genome shotgun (WGS) entry which is preliminary data.</text>
</comment>
<evidence type="ECO:0000259" key="3">
    <source>
        <dbReference type="PROSITE" id="PS50089"/>
    </source>
</evidence>
<keyword evidence="1" id="KW-0862">Zinc</keyword>